<sequence>MSDSEPVMVGFPTTPSTMSDPTPDGTETQDRRPCDGDDSAMESLQADPPCIIGMACRLPGDIRSPSDLWDFLVEEKSGQGPVPAERYNIKGYYHPDGHRSGGMDVPGGYFINEDVRQFENSFFGINNLEATYMDPQQRKLLEVVYECLESAGTSMKSISGSNTGVFVGNFSVDYQPMQTRDPDYLHRYTSTGSGATIMSNRISHVFNLHGPSFTLDTACSSSVYALHQALTAMKIGDCDSCIVASANLIMSPELHIGAAKGGVLSPTGTCHTFDASADGYGRAEGVNAIYIKRLSAALRDGNPVRAVIRGSAINANGKTPGISLPSRELQETVMRKAYQNAGLDFASTDYVECHGTGTPVGDPIEVDAVGRCFSPRPEVQLLIGSVKTNVGHSEAASGLTSVLKVAMAFENAKIPPSRGVVKLNPKQERNLKIATKVEEWPRALRRASVNSFGYGGANAHVILESIQSYLGDNYREQIRSISGPSVSETPQLLVLPVSASSISSLEARMKGVARAVAQNPGQEALANLAYTLTKGRDHLQYRSFHIASADGKLNLGEDAATPGRSDKGYPFAFVFTGQGAQYAGMAKELLLQSEHFRATIHGLDRVLQRLPVPYAPNWTIEQTLLNDDPKTSDINKVTHSQPICTAIQIGIIELLRSWDVQPAAVVGHSSGEIAAAYAAGLLSSTQAILVAYYRGYAVGKLQTKGSMMAAGIGAEAAKQLIKSQGLETQVQVACVNAPESVTLSGSSEAVDAIHEELQAQKKFARKLDTGGRAYHSHMMKEVGPLYEELLADLLTLPGDDKQESPVSGSEVKMYSSVGHDPTELRVLDRNSTRATNLAAYWRENLEQPVQFNSALATLAAGGKRHLIEIGPHSTLKGPIQQIRAAMGLDQSSLPYSATLVRKVDADVSLKQLAGTLYAAGHALNWDKVDGLPRSGLEAVHSLPPYQWDYSSGLRWSEPRASVEIRNRKHLRHELLGTLALTGNNIDFTWRNLLRLSEMPWIQDHMLEGQVVFPATGYIATAIEAVSRITGVKDRSNKSNVAFHIRNMNISAALVVPEENDPAAKDLELHTTMSLRKSSTANTSAYWYDFSITSWAAGQTTVHCTGSIRLAEPRTGAGKGSVTVKDDKGFEAWAMTRWYSKWRQEGLCFGPQFQSLTSLRTDSARTRNEAISVTHLDPPNTEHKEEYPVHPITLDACIQAAILGGTAGRLSSLKAYLPVFIADCQIQPPQEPLSGSEVEIHARSVETGFNSRKVDSTLWDARGAPIVEFTDVRMSLYTGKSGSQTQPESNSPLDLYLQRQPTLRVHWKPDMLRLAPNADSHLRRYVTSFVDRQAPDIQDDESLGIIGALIDLAGHKFPRMRVLELGGDQLGYKAQQWLQILDKDTAFARCRSWHAGSVDEDGCFTIQDNIDGPFEVLILPGLTSSKQQWIQAAEPILSSLSDQGVIITRISDEAVEALAKAGFTLFDVGKRILFATRPAATSNLKGRNGFIVIPQNPAPAVTSFANSLSEFLTTKATLSAVKVVPIDQIQTVGLTEKDICVSLLEATREYLATMSPQQMDWLRVMTDVATDLLWVTGANMLSSQPDPNLTLANGLSRALMLEQPALRYSVLDLGSFQSLESLDHVERACENVVQALVTRQTADDCEFIQVDGLLYVSRFGPDFGVNAAFRRRLDPEAPIAKETLEAAKPAQLSIGRAGVMDSMHFQQLAPETTPPAAGYVDIAVKAVGLNAKDVYAINGRVDTRDKTTALDFAGVITAVGPDVRHLKVGDRAVAWMPSHFRTTERVPAGAVHRLLDHEELTVVPTLLTVYGTALYALHDRAHIRAGESILIHAGSGGVGIAAITLAQQLGAIVYTTVGSPAKRDYLIRELGVPASHIFNSRDGSFVPAIREATGGRGVDIVLNSLVGDLMHESWDCLAEFGRFVEIGKRELLDAGKLDMRVFLRNVTFTAFDLSELFYAKDSWNRSIWDRLMAETMTLYREGKIQPPPLKVFDITEVAQAYRFFANKDRVGKVVISMENAKARVPVMPTLYRTTFDSDKVYLLIGCLGGLGRSLSRWMMTRGARHFVFLGRSGLDRSSAQQLVSRLEGAGAQVAVVRGDVSKAADVQAAVAACVALGRPIGGVVQAAMGLHEALFTRMPNEAWHTGIDPKWQGTWNLHNALEGHDDQLDFFLLTSSVSGTVGTATESNYCSANGFLDAFARWRRSQGKCAVAVGLGMISEVGYLHENPDIEALLLRKGIQPLNEEEFLQVLDLALESEAAHKLDEAHMLTGLEPAGVRELSARGFDVTSHGVLVEARAGILSAALLAEQEVRAGGSGEARGSDRQVVTSAAPWFKELPSTMTGTFASEADAESLLVAIVRLLKKRFANLILMPLDQIDDQKPLPEFGVDSMIASEFRTWFWTVFRVDIPFLDIMSVRKNLSLLAQFVETKLPQN</sequence>
<reference evidence="13 14" key="1">
    <citation type="submission" date="2018-02" db="EMBL/GenBank/DDBJ databases">
        <title>The genomes of Aspergillus section Nigri reveals drivers in fungal speciation.</title>
        <authorList>
            <consortium name="DOE Joint Genome Institute"/>
            <person name="Vesth T.C."/>
            <person name="Nybo J."/>
            <person name="Theobald S."/>
            <person name="Brandl J."/>
            <person name="Frisvad J.C."/>
            <person name="Nielsen K.F."/>
            <person name="Lyhne E.K."/>
            <person name="Kogle M.E."/>
            <person name="Kuo A."/>
            <person name="Riley R."/>
            <person name="Clum A."/>
            <person name="Nolan M."/>
            <person name="Lipzen A."/>
            <person name="Salamov A."/>
            <person name="Henrissat B."/>
            <person name="Wiebenga A."/>
            <person name="De vries R.P."/>
            <person name="Grigoriev I.V."/>
            <person name="Mortensen U.H."/>
            <person name="Andersen M.R."/>
            <person name="Baker S.E."/>
        </authorList>
    </citation>
    <scope>NUCLEOTIDE SEQUENCE [LARGE SCALE GENOMIC DNA]</scope>
    <source>
        <strain evidence="13 14">CBS 114.51</strain>
    </source>
</reference>
<keyword evidence="2" id="KW-0597">Phosphoprotein</keyword>
<dbReference type="Gene3D" id="3.10.129.110">
    <property type="entry name" value="Polyketide synthase dehydratase"/>
    <property type="match status" value="1"/>
</dbReference>
<dbReference type="InterPro" id="IPR049552">
    <property type="entry name" value="PKS_DH_N"/>
</dbReference>
<evidence type="ECO:0000256" key="4">
    <source>
        <dbReference type="ARBA" id="ARBA00022857"/>
    </source>
</evidence>
<proteinExistence type="predicted"/>
<evidence type="ECO:0000313" key="13">
    <source>
        <dbReference type="EMBL" id="RAH78917.1"/>
    </source>
</evidence>
<dbReference type="Pfam" id="PF23114">
    <property type="entry name" value="NAD-bd_HRPKS_sdrA"/>
    <property type="match status" value="1"/>
</dbReference>
<keyword evidence="14" id="KW-1185">Reference proteome</keyword>
<dbReference type="SUPFAM" id="SSF55048">
    <property type="entry name" value="Probable ACP-binding domain of malonyl-CoA ACP transacylase"/>
    <property type="match status" value="1"/>
</dbReference>
<gene>
    <name evidence="13" type="ORF">BO86DRAFT_458113</name>
</gene>
<dbReference type="SMART" id="SM00825">
    <property type="entry name" value="PKS_KS"/>
    <property type="match status" value="1"/>
</dbReference>
<dbReference type="InterPro" id="IPR016036">
    <property type="entry name" value="Malonyl_transacylase_ACP-bd"/>
</dbReference>
<dbReference type="Gene3D" id="3.40.47.10">
    <property type="match status" value="1"/>
</dbReference>
<dbReference type="Gene3D" id="3.40.366.10">
    <property type="entry name" value="Malonyl-Coenzyme A Acyl Carrier Protein, domain 2"/>
    <property type="match status" value="1"/>
</dbReference>
<name>A0A8T8WSW8_ASPJA</name>
<dbReference type="InterPro" id="IPR036291">
    <property type="entry name" value="NAD(P)-bd_dom_sf"/>
</dbReference>
<keyword evidence="3" id="KW-0808">Transferase</keyword>
<dbReference type="Gene3D" id="3.90.180.10">
    <property type="entry name" value="Medium-chain alcohol dehydrogenases, catalytic domain"/>
    <property type="match status" value="1"/>
</dbReference>
<dbReference type="GO" id="GO:0004315">
    <property type="term" value="F:3-oxoacyl-[acyl-carrier-protein] synthase activity"/>
    <property type="evidence" value="ECO:0007669"/>
    <property type="project" value="InterPro"/>
</dbReference>
<evidence type="ECO:0000256" key="1">
    <source>
        <dbReference type="ARBA" id="ARBA00022450"/>
    </source>
</evidence>
<dbReference type="FunFam" id="3.40.50.720:FF:000209">
    <property type="entry name" value="Polyketide synthase Pks12"/>
    <property type="match status" value="1"/>
</dbReference>
<keyword evidence="7" id="KW-0012">Acyltransferase</keyword>
<keyword evidence="5" id="KW-0560">Oxidoreductase</keyword>
<dbReference type="SMART" id="SM00829">
    <property type="entry name" value="PKS_ER"/>
    <property type="match status" value="1"/>
</dbReference>
<feature type="domain" description="PKS/mFAS DH" evidence="12">
    <location>
        <begin position="972"/>
        <end position="1282"/>
    </location>
</feature>
<dbReference type="GO" id="GO:0006633">
    <property type="term" value="P:fatty acid biosynthetic process"/>
    <property type="evidence" value="ECO:0007669"/>
    <property type="project" value="InterPro"/>
</dbReference>
<dbReference type="InterPro" id="IPR032821">
    <property type="entry name" value="PKS_assoc"/>
</dbReference>
<dbReference type="Pfam" id="PF00109">
    <property type="entry name" value="ketoacyl-synt"/>
    <property type="match status" value="1"/>
</dbReference>
<dbReference type="InterPro" id="IPR016035">
    <property type="entry name" value="Acyl_Trfase/lysoPLipase"/>
</dbReference>
<evidence type="ECO:0000256" key="9">
    <source>
        <dbReference type="SAM" id="MobiDB-lite"/>
    </source>
</evidence>
<evidence type="ECO:0000259" key="10">
    <source>
        <dbReference type="PROSITE" id="PS50075"/>
    </source>
</evidence>
<dbReference type="PROSITE" id="PS52004">
    <property type="entry name" value="KS3_2"/>
    <property type="match status" value="1"/>
</dbReference>
<evidence type="ECO:0000256" key="2">
    <source>
        <dbReference type="ARBA" id="ARBA00022553"/>
    </source>
</evidence>
<dbReference type="Pfam" id="PF08240">
    <property type="entry name" value="ADH_N"/>
    <property type="match status" value="1"/>
</dbReference>
<dbReference type="CDD" id="cd05195">
    <property type="entry name" value="enoyl_red"/>
    <property type="match status" value="1"/>
</dbReference>
<keyword evidence="1" id="KW-0596">Phosphopantetheine</keyword>
<dbReference type="OrthoDB" id="329835at2759"/>
<dbReference type="InterPro" id="IPR050091">
    <property type="entry name" value="PKS_NRPS_Biosynth_Enz"/>
</dbReference>
<dbReference type="Pfam" id="PF02801">
    <property type="entry name" value="Ketoacyl-synt_C"/>
    <property type="match status" value="1"/>
</dbReference>
<evidence type="ECO:0000313" key="14">
    <source>
        <dbReference type="Proteomes" id="UP000249497"/>
    </source>
</evidence>
<dbReference type="GO" id="GO:0008168">
    <property type="term" value="F:methyltransferase activity"/>
    <property type="evidence" value="ECO:0007669"/>
    <property type="project" value="UniProtKB-KW"/>
</dbReference>
<dbReference type="GO" id="GO:1901336">
    <property type="term" value="P:lactone biosynthetic process"/>
    <property type="evidence" value="ECO:0007669"/>
    <property type="project" value="UniProtKB-ARBA"/>
</dbReference>
<dbReference type="Pfam" id="PF08659">
    <property type="entry name" value="KR"/>
    <property type="match status" value="1"/>
</dbReference>
<dbReference type="RefSeq" id="XP_025524811.1">
    <property type="nucleotide sequence ID" value="XM_025677267.1"/>
</dbReference>
<dbReference type="InterPro" id="IPR013968">
    <property type="entry name" value="PKS_KR"/>
</dbReference>
<dbReference type="InterPro" id="IPR036736">
    <property type="entry name" value="ACP-like_sf"/>
</dbReference>
<dbReference type="InterPro" id="IPR001227">
    <property type="entry name" value="Ac_transferase_dom_sf"/>
</dbReference>
<dbReference type="PROSITE" id="PS00606">
    <property type="entry name" value="KS3_1"/>
    <property type="match status" value="1"/>
</dbReference>
<evidence type="ECO:0000256" key="6">
    <source>
        <dbReference type="ARBA" id="ARBA00023268"/>
    </source>
</evidence>
<keyword evidence="4" id="KW-0521">NADP</keyword>
<feature type="compositionally biased region" description="Low complexity" evidence="9">
    <location>
        <begin position="12"/>
        <end position="24"/>
    </location>
</feature>
<dbReference type="PANTHER" id="PTHR43775">
    <property type="entry name" value="FATTY ACID SYNTHASE"/>
    <property type="match status" value="1"/>
</dbReference>
<dbReference type="SUPFAM" id="SSF47336">
    <property type="entry name" value="ACP-like"/>
    <property type="match status" value="1"/>
</dbReference>
<dbReference type="EMBL" id="KZ824820">
    <property type="protein sequence ID" value="RAH78917.1"/>
    <property type="molecule type" value="Genomic_DNA"/>
</dbReference>
<organism evidence="13 14">
    <name type="scientific">Aspergillus japonicus CBS 114.51</name>
    <dbReference type="NCBI Taxonomy" id="1448312"/>
    <lineage>
        <taxon>Eukaryota</taxon>
        <taxon>Fungi</taxon>
        <taxon>Dikarya</taxon>
        <taxon>Ascomycota</taxon>
        <taxon>Pezizomycotina</taxon>
        <taxon>Eurotiomycetes</taxon>
        <taxon>Eurotiomycetidae</taxon>
        <taxon>Eurotiales</taxon>
        <taxon>Aspergillaceae</taxon>
        <taxon>Aspergillus</taxon>
        <taxon>Aspergillus subgen. Circumdati</taxon>
    </lineage>
</organism>
<dbReference type="Gene3D" id="3.30.70.3290">
    <property type="match status" value="1"/>
</dbReference>
<dbReference type="Pfam" id="PF21089">
    <property type="entry name" value="PKS_DH_N"/>
    <property type="match status" value="1"/>
</dbReference>
<dbReference type="SUPFAM" id="SSF50129">
    <property type="entry name" value="GroES-like"/>
    <property type="match status" value="1"/>
</dbReference>
<dbReference type="GO" id="GO:0031177">
    <property type="term" value="F:phosphopantetheine binding"/>
    <property type="evidence" value="ECO:0007669"/>
    <property type="project" value="InterPro"/>
</dbReference>
<evidence type="ECO:0000256" key="8">
    <source>
        <dbReference type="PROSITE-ProRule" id="PRU01363"/>
    </source>
</evidence>
<dbReference type="SUPFAM" id="SSF52151">
    <property type="entry name" value="FabD/lysophospholipase-like"/>
    <property type="match status" value="1"/>
</dbReference>
<feature type="active site" description="Proton acceptor; for dehydratase activity" evidence="8">
    <location>
        <position position="1004"/>
    </location>
</feature>
<dbReference type="InterPro" id="IPR057326">
    <property type="entry name" value="KR_dom"/>
</dbReference>
<dbReference type="Proteomes" id="UP000249497">
    <property type="component" value="Unassembled WGS sequence"/>
</dbReference>
<protein>
    <submittedName>
        <fullName evidence="13">Putative polyketide synthase</fullName>
    </submittedName>
</protein>
<dbReference type="InterPro" id="IPR009081">
    <property type="entry name" value="PP-bd_ACP"/>
</dbReference>
<dbReference type="InterPro" id="IPR014030">
    <property type="entry name" value="Ketoacyl_synth_N"/>
</dbReference>
<dbReference type="GO" id="GO:0016491">
    <property type="term" value="F:oxidoreductase activity"/>
    <property type="evidence" value="ECO:0007669"/>
    <property type="project" value="UniProtKB-KW"/>
</dbReference>
<evidence type="ECO:0000256" key="7">
    <source>
        <dbReference type="ARBA" id="ARBA00023315"/>
    </source>
</evidence>
<dbReference type="InterPro" id="IPR049900">
    <property type="entry name" value="PKS_mFAS_DH"/>
</dbReference>
<dbReference type="GO" id="GO:0004312">
    <property type="term" value="F:fatty acid synthase activity"/>
    <property type="evidence" value="ECO:0007669"/>
    <property type="project" value="TreeGrafter"/>
</dbReference>
<dbReference type="InterPro" id="IPR042104">
    <property type="entry name" value="PKS_dehydratase_sf"/>
</dbReference>
<dbReference type="CDD" id="cd00833">
    <property type="entry name" value="PKS"/>
    <property type="match status" value="1"/>
</dbReference>
<dbReference type="Pfam" id="PF16197">
    <property type="entry name" value="KAsynt_C_assoc"/>
    <property type="match status" value="1"/>
</dbReference>
<accession>A0A8T8WSW8</accession>
<evidence type="ECO:0000259" key="11">
    <source>
        <dbReference type="PROSITE" id="PS52004"/>
    </source>
</evidence>
<dbReference type="InterPro" id="IPR020841">
    <property type="entry name" value="PKS_Beta-ketoAc_synthase_dom"/>
</dbReference>
<dbReference type="GeneID" id="37180960"/>
<dbReference type="InterPro" id="IPR011032">
    <property type="entry name" value="GroES-like_sf"/>
</dbReference>
<dbReference type="Gene3D" id="3.40.50.720">
    <property type="entry name" value="NAD(P)-binding Rossmann-like Domain"/>
    <property type="match status" value="2"/>
</dbReference>
<dbReference type="InterPro" id="IPR020843">
    <property type="entry name" value="ER"/>
</dbReference>
<dbReference type="GO" id="GO:0032259">
    <property type="term" value="P:methylation"/>
    <property type="evidence" value="ECO:0007669"/>
    <property type="project" value="UniProtKB-KW"/>
</dbReference>
<feature type="region of interest" description="C-terminal hotdog fold" evidence="8">
    <location>
        <begin position="1129"/>
        <end position="1282"/>
    </location>
</feature>
<dbReference type="PROSITE" id="PS50075">
    <property type="entry name" value="CARRIER"/>
    <property type="match status" value="1"/>
</dbReference>
<keyword evidence="6" id="KW-0511">Multifunctional enzyme</keyword>
<dbReference type="InterPro" id="IPR014043">
    <property type="entry name" value="Acyl_transferase_dom"/>
</dbReference>
<dbReference type="SMART" id="SM00823">
    <property type="entry name" value="PKS_PP"/>
    <property type="match status" value="1"/>
</dbReference>
<dbReference type="Pfam" id="PF14765">
    <property type="entry name" value="PS-DH"/>
    <property type="match status" value="1"/>
</dbReference>
<dbReference type="SMART" id="SM00822">
    <property type="entry name" value="PKS_KR"/>
    <property type="match status" value="1"/>
</dbReference>
<dbReference type="InterPro" id="IPR013154">
    <property type="entry name" value="ADH-like_N"/>
</dbReference>
<dbReference type="Pfam" id="PF13602">
    <property type="entry name" value="ADH_zinc_N_2"/>
    <property type="match status" value="1"/>
</dbReference>
<feature type="region of interest" description="N-terminal hotdog fold" evidence="8">
    <location>
        <begin position="972"/>
        <end position="1114"/>
    </location>
</feature>
<dbReference type="InterPro" id="IPR056501">
    <property type="entry name" value="NAD-bd_HRPKS_sdrA"/>
</dbReference>
<dbReference type="InterPro" id="IPR020807">
    <property type="entry name" value="PKS_DH"/>
</dbReference>
<evidence type="ECO:0000256" key="5">
    <source>
        <dbReference type="ARBA" id="ARBA00023002"/>
    </source>
</evidence>
<dbReference type="InterPro" id="IPR018201">
    <property type="entry name" value="Ketoacyl_synth_AS"/>
</dbReference>
<feature type="region of interest" description="Disordered" evidence="9">
    <location>
        <begin position="1"/>
        <end position="44"/>
    </location>
</feature>
<dbReference type="Pfam" id="PF00698">
    <property type="entry name" value="Acyl_transf_1"/>
    <property type="match status" value="1"/>
</dbReference>
<dbReference type="InterPro" id="IPR014031">
    <property type="entry name" value="Ketoacyl_synth_C"/>
</dbReference>
<dbReference type="SMART" id="SM00826">
    <property type="entry name" value="PKS_DH"/>
    <property type="match status" value="1"/>
</dbReference>
<evidence type="ECO:0000256" key="3">
    <source>
        <dbReference type="ARBA" id="ARBA00022679"/>
    </source>
</evidence>
<dbReference type="InterPro" id="IPR020806">
    <property type="entry name" value="PKS_PP-bd"/>
</dbReference>
<feature type="domain" description="Carrier" evidence="10">
    <location>
        <begin position="2352"/>
        <end position="2430"/>
    </location>
</feature>
<dbReference type="PANTHER" id="PTHR43775:SF50">
    <property type="entry name" value="HIGHLY REDUCING POLYKETIDE SYNTHASE SRDA"/>
    <property type="match status" value="1"/>
</dbReference>
<dbReference type="SMART" id="SM00827">
    <property type="entry name" value="PKS_AT"/>
    <property type="match status" value="1"/>
</dbReference>
<dbReference type="InterPro" id="IPR049551">
    <property type="entry name" value="PKS_DH_C"/>
</dbReference>
<feature type="domain" description="Ketosynthase family 3 (KS3)" evidence="11">
    <location>
        <begin position="46"/>
        <end position="465"/>
    </location>
</feature>
<dbReference type="SUPFAM" id="SSF51735">
    <property type="entry name" value="NAD(P)-binding Rossmann-fold domains"/>
    <property type="match status" value="2"/>
</dbReference>
<dbReference type="InterPro" id="IPR016039">
    <property type="entry name" value="Thiolase-like"/>
</dbReference>
<evidence type="ECO:0000259" key="12">
    <source>
        <dbReference type="PROSITE" id="PS52019"/>
    </source>
</evidence>
<feature type="active site" description="Proton donor; for dehydratase activity" evidence="8">
    <location>
        <position position="1194"/>
    </location>
</feature>
<dbReference type="GO" id="GO:0044550">
    <property type="term" value="P:secondary metabolite biosynthetic process"/>
    <property type="evidence" value="ECO:0007669"/>
    <property type="project" value="TreeGrafter"/>
</dbReference>
<dbReference type="PROSITE" id="PS52019">
    <property type="entry name" value="PKS_MFAS_DH"/>
    <property type="match status" value="1"/>
</dbReference>
<dbReference type="SUPFAM" id="SSF53901">
    <property type="entry name" value="Thiolase-like"/>
    <property type="match status" value="1"/>
</dbReference>